<evidence type="ECO:0000313" key="1">
    <source>
        <dbReference type="EMBL" id="MBO1916010.1"/>
    </source>
</evidence>
<reference evidence="1" key="1">
    <citation type="submission" date="2021-03" db="EMBL/GenBank/DDBJ databases">
        <title>Molecular epidemiology and mechanisms of colistin and carbapenem resistance in Enterobacteriaceae from clinical isolates, the environment and porcine samples in Pretoria, South Africa.</title>
        <authorList>
            <person name="Bogoshi D."/>
            <person name="Mbelle N.M."/>
            <person name="Naidoo V."/>
            <person name="Osei Sekyere J."/>
        </authorList>
    </citation>
    <scope>NUCLEOTIDE SEQUENCE</scope>
    <source>
        <strain evidence="1">C052</strain>
    </source>
</reference>
<accession>A0A939NBZ0</accession>
<name>A0A939NBZ0_PRORE</name>
<protein>
    <submittedName>
        <fullName evidence="1">Uncharacterized protein</fullName>
    </submittedName>
</protein>
<comment type="caution">
    <text evidence="1">The sequence shown here is derived from an EMBL/GenBank/DDBJ whole genome shotgun (WGS) entry which is preliminary data.</text>
</comment>
<organism evidence="1 2">
    <name type="scientific">Providencia rettgeri</name>
    <dbReference type="NCBI Taxonomy" id="587"/>
    <lineage>
        <taxon>Bacteria</taxon>
        <taxon>Pseudomonadati</taxon>
        <taxon>Pseudomonadota</taxon>
        <taxon>Gammaproteobacteria</taxon>
        <taxon>Enterobacterales</taxon>
        <taxon>Morganellaceae</taxon>
        <taxon>Providencia</taxon>
    </lineage>
</organism>
<gene>
    <name evidence="1" type="ORF">J4727_05420</name>
</gene>
<evidence type="ECO:0000313" key="2">
    <source>
        <dbReference type="Proteomes" id="UP000664477"/>
    </source>
</evidence>
<dbReference type="AlphaFoldDB" id="A0A939NBZ0"/>
<dbReference type="Proteomes" id="UP000664477">
    <property type="component" value="Unassembled WGS sequence"/>
</dbReference>
<dbReference type="EMBL" id="JAGETQ010000017">
    <property type="protein sequence ID" value="MBO1916010.1"/>
    <property type="molecule type" value="Genomic_DNA"/>
</dbReference>
<proteinExistence type="predicted"/>
<sequence length="132" mass="14985">MILIVWGWKHRITTEDGFIENINKEYTHVYAFGDHHVVGMRPNPVTGETHCFQTLSSFRNNFLDQGGVAGRWVRHGLIGLAMQKQLGGVGFYPNPENCPKAVYNLYTGLSVEAVAGDVTPYFEFRKGHLCWR</sequence>